<feature type="transmembrane region" description="Helical" evidence="15">
    <location>
        <begin position="101"/>
        <end position="122"/>
    </location>
</feature>
<keyword evidence="9" id="KW-0067">ATP-binding</keyword>
<dbReference type="RefSeq" id="WP_338750182.1">
    <property type="nucleotide sequence ID" value="NZ_CP147404.1"/>
</dbReference>
<keyword evidence="12 15" id="KW-0472">Membrane</keyword>
<evidence type="ECO:0000256" key="10">
    <source>
        <dbReference type="ARBA" id="ARBA00022989"/>
    </source>
</evidence>
<feature type="transmembrane region" description="Helical" evidence="15">
    <location>
        <begin position="36"/>
        <end position="54"/>
    </location>
</feature>
<keyword evidence="10 15" id="KW-1133">Transmembrane helix</keyword>
<evidence type="ECO:0000256" key="1">
    <source>
        <dbReference type="ARBA" id="ARBA00004651"/>
    </source>
</evidence>
<comment type="similarity">
    <text evidence="2">Belongs to the bacterial diacylglycerol kinase family.</text>
</comment>
<reference evidence="16 17" key="1">
    <citation type="submission" date="2024-02" db="EMBL/GenBank/DDBJ databases">
        <title>Seven novel Bacillus-like species.</title>
        <authorList>
            <person name="Liu G."/>
        </authorList>
    </citation>
    <scope>NUCLEOTIDE SEQUENCE [LARGE SCALE GENOMIC DNA]</scope>
    <source>
        <strain evidence="16 17">FJAT-52991</strain>
    </source>
</reference>
<keyword evidence="3" id="KW-1003">Cell membrane</keyword>
<evidence type="ECO:0000313" key="16">
    <source>
        <dbReference type="EMBL" id="WXB92067.1"/>
    </source>
</evidence>
<dbReference type="GO" id="GO:0016301">
    <property type="term" value="F:kinase activity"/>
    <property type="evidence" value="ECO:0007669"/>
    <property type="project" value="UniProtKB-KW"/>
</dbReference>
<dbReference type="PANTHER" id="PTHR34299:SF1">
    <property type="entry name" value="DIACYLGLYCEROL KINASE"/>
    <property type="match status" value="1"/>
</dbReference>
<gene>
    <name evidence="16" type="ORF">WDJ61_12485</name>
</gene>
<keyword evidence="13" id="KW-0594">Phospholipid biosynthesis</keyword>
<dbReference type="InterPro" id="IPR036945">
    <property type="entry name" value="DAGK_sf"/>
</dbReference>
<name>A0ABZ2N2X9_9BACI</name>
<keyword evidence="7" id="KW-0547">Nucleotide-binding</keyword>
<evidence type="ECO:0000256" key="4">
    <source>
        <dbReference type="ARBA" id="ARBA00022516"/>
    </source>
</evidence>
<keyword evidence="14" id="KW-1208">Phospholipid metabolism</keyword>
<keyword evidence="5 16" id="KW-0808">Transferase</keyword>
<keyword evidence="11" id="KW-0443">Lipid metabolism</keyword>
<comment type="subcellular location">
    <subcellularLocation>
        <location evidence="1">Cell membrane</location>
        <topology evidence="1">Multi-pass membrane protein</topology>
    </subcellularLocation>
</comment>
<evidence type="ECO:0000256" key="12">
    <source>
        <dbReference type="ARBA" id="ARBA00023136"/>
    </source>
</evidence>
<accession>A0ABZ2N2X9</accession>
<evidence type="ECO:0000313" key="17">
    <source>
        <dbReference type="Proteomes" id="UP001387364"/>
    </source>
</evidence>
<evidence type="ECO:0000256" key="13">
    <source>
        <dbReference type="ARBA" id="ARBA00023209"/>
    </source>
</evidence>
<evidence type="ECO:0000256" key="9">
    <source>
        <dbReference type="ARBA" id="ARBA00022840"/>
    </source>
</evidence>
<dbReference type="PANTHER" id="PTHR34299">
    <property type="entry name" value="DIACYLGLYCEROL KINASE"/>
    <property type="match status" value="1"/>
</dbReference>
<feature type="transmembrane region" description="Helical" evidence="15">
    <location>
        <begin position="60"/>
        <end position="80"/>
    </location>
</feature>
<dbReference type="Proteomes" id="UP001387364">
    <property type="component" value="Chromosome"/>
</dbReference>
<proteinExistence type="inferred from homology"/>
<evidence type="ECO:0000256" key="15">
    <source>
        <dbReference type="SAM" id="Phobius"/>
    </source>
</evidence>
<keyword evidence="4" id="KW-0444">Lipid biosynthesis</keyword>
<keyword evidence="8 16" id="KW-0418">Kinase</keyword>
<dbReference type="Pfam" id="PF01219">
    <property type="entry name" value="DAGK_prokar"/>
    <property type="match status" value="1"/>
</dbReference>
<dbReference type="CDD" id="cd14265">
    <property type="entry name" value="UDPK_IM_like"/>
    <property type="match status" value="1"/>
</dbReference>
<evidence type="ECO:0000256" key="8">
    <source>
        <dbReference type="ARBA" id="ARBA00022777"/>
    </source>
</evidence>
<organism evidence="16 17">
    <name type="scientific">Bacillus kandeliae</name>
    <dbReference type="NCBI Taxonomy" id="3129297"/>
    <lineage>
        <taxon>Bacteria</taxon>
        <taxon>Bacillati</taxon>
        <taxon>Bacillota</taxon>
        <taxon>Bacilli</taxon>
        <taxon>Bacillales</taxon>
        <taxon>Bacillaceae</taxon>
        <taxon>Bacillus</taxon>
    </lineage>
</organism>
<evidence type="ECO:0000256" key="7">
    <source>
        <dbReference type="ARBA" id="ARBA00022741"/>
    </source>
</evidence>
<evidence type="ECO:0000256" key="6">
    <source>
        <dbReference type="ARBA" id="ARBA00022692"/>
    </source>
</evidence>
<evidence type="ECO:0000256" key="11">
    <source>
        <dbReference type="ARBA" id="ARBA00023098"/>
    </source>
</evidence>
<sequence length="132" mass="15082">MNTVSKDKRTFHWKRLTASHQFALQGIRLAMDEPNFRFHMAAAVIAILMGMWLSLTKMEWVLVLFLVFGMFILEIINTAIEKTVDLVTEEYHPLAKQAKDLAAGAVLLYAFLSVIVGLIIFIPKLMELFLKI</sequence>
<dbReference type="EC" id="2.7.1.-" evidence="16"/>
<dbReference type="Gene3D" id="1.10.287.3610">
    <property type="match status" value="1"/>
</dbReference>
<evidence type="ECO:0000256" key="3">
    <source>
        <dbReference type="ARBA" id="ARBA00022475"/>
    </source>
</evidence>
<dbReference type="InterPro" id="IPR000829">
    <property type="entry name" value="DAGK"/>
</dbReference>
<evidence type="ECO:0000256" key="14">
    <source>
        <dbReference type="ARBA" id="ARBA00023264"/>
    </source>
</evidence>
<dbReference type="PROSITE" id="PS01069">
    <property type="entry name" value="DAGK_PROKAR"/>
    <property type="match status" value="1"/>
</dbReference>
<keyword evidence="6 15" id="KW-0812">Transmembrane</keyword>
<evidence type="ECO:0000256" key="2">
    <source>
        <dbReference type="ARBA" id="ARBA00005967"/>
    </source>
</evidence>
<protein>
    <submittedName>
        <fullName evidence="16">Diacylglycerol kinase family protein</fullName>
        <ecNumber evidence="16">2.7.1.-</ecNumber>
    </submittedName>
</protein>
<evidence type="ECO:0000256" key="5">
    <source>
        <dbReference type="ARBA" id="ARBA00022679"/>
    </source>
</evidence>
<dbReference type="InterPro" id="IPR033717">
    <property type="entry name" value="UDPK"/>
</dbReference>
<dbReference type="EMBL" id="CP147404">
    <property type="protein sequence ID" value="WXB92067.1"/>
    <property type="molecule type" value="Genomic_DNA"/>
</dbReference>
<keyword evidence="17" id="KW-1185">Reference proteome</keyword>